<gene>
    <name evidence="5" type="ORF">FC56_GL001093</name>
</gene>
<reference evidence="5 6" key="1">
    <citation type="journal article" date="2015" name="Genome Announc.">
        <title>Expanding the biotechnology potential of lactobacilli through comparative genomics of 213 strains and associated genera.</title>
        <authorList>
            <person name="Sun Z."/>
            <person name="Harris H.M."/>
            <person name="McCann A."/>
            <person name="Guo C."/>
            <person name="Argimon S."/>
            <person name="Zhang W."/>
            <person name="Yang X."/>
            <person name="Jeffery I.B."/>
            <person name="Cooney J.C."/>
            <person name="Kagawa T.F."/>
            <person name="Liu W."/>
            <person name="Song Y."/>
            <person name="Salvetti E."/>
            <person name="Wrobel A."/>
            <person name="Rasinkangas P."/>
            <person name="Parkhill J."/>
            <person name="Rea M.C."/>
            <person name="O'Sullivan O."/>
            <person name="Ritari J."/>
            <person name="Douillard F.P."/>
            <person name="Paul Ross R."/>
            <person name="Yang R."/>
            <person name="Briner A.E."/>
            <person name="Felis G.E."/>
            <person name="de Vos W.M."/>
            <person name="Barrangou R."/>
            <person name="Klaenhammer T.R."/>
            <person name="Caufield P.W."/>
            <person name="Cui Y."/>
            <person name="Zhang H."/>
            <person name="O'Toole P.W."/>
        </authorList>
    </citation>
    <scope>NUCLEOTIDE SEQUENCE [LARGE SCALE GENOMIC DNA]</scope>
    <source>
        <strain evidence="5 6">DSM 24302</strain>
    </source>
</reference>
<keyword evidence="2" id="KW-0378">Hydrolase</keyword>
<feature type="domain" description="SF3 helicase" evidence="4">
    <location>
        <begin position="160"/>
        <end position="322"/>
    </location>
</feature>
<dbReference type="GO" id="GO:0016787">
    <property type="term" value="F:hydrolase activity"/>
    <property type="evidence" value="ECO:0007669"/>
    <property type="project" value="UniProtKB-KW"/>
</dbReference>
<evidence type="ECO:0000313" key="6">
    <source>
        <dbReference type="Proteomes" id="UP000051256"/>
    </source>
</evidence>
<dbReference type="InterPro" id="IPR027417">
    <property type="entry name" value="P-loop_NTPase"/>
</dbReference>
<dbReference type="Gene3D" id="3.40.50.300">
    <property type="entry name" value="P-loop containing nucleotide triphosphate hydrolases"/>
    <property type="match status" value="1"/>
</dbReference>
<evidence type="ECO:0000256" key="2">
    <source>
        <dbReference type="ARBA" id="ARBA00022801"/>
    </source>
</evidence>
<dbReference type="InterPro" id="IPR051620">
    <property type="entry name" value="ORF904-like_C"/>
</dbReference>
<dbReference type="InterPro" id="IPR014818">
    <property type="entry name" value="Phage/plasmid_primase_P4_C"/>
</dbReference>
<evidence type="ECO:0000256" key="1">
    <source>
        <dbReference type="ARBA" id="ARBA00022741"/>
    </source>
</evidence>
<dbReference type="InterPro" id="IPR014015">
    <property type="entry name" value="Helicase_SF3_DNA-vir"/>
</dbReference>
<organism evidence="5 6">
    <name type="scientific">Lentilactobacillus senioris DSM 24302 = JCM 17472</name>
    <dbReference type="NCBI Taxonomy" id="1423802"/>
    <lineage>
        <taxon>Bacteria</taxon>
        <taxon>Bacillati</taxon>
        <taxon>Bacillota</taxon>
        <taxon>Bacilli</taxon>
        <taxon>Lactobacillales</taxon>
        <taxon>Lactobacillaceae</taxon>
        <taxon>Lentilactobacillus</taxon>
    </lineage>
</organism>
<comment type="caution">
    <text evidence="5">The sequence shown here is derived from an EMBL/GenBank/DDBJ whole genome shotgun (WGS) entry which is preliminary data.</text>
</comment>
<dbReference type="PANTHER" id="PTHR35372:SF2">
    <property type="entry name" value="SF3 HELICASE DOMAIN-CONTAINING PROTEIN"/>
    <property type="match status" value="1"/>
</dbReference>
<dbReference type="AlphaFoldDB" id="A0A0R2CSH1"/>
<keyword evidence="1" id="KW-0547">Nucleotide-binding</keyword>
<name>A0A0R2CSH1_9LACO</name>
<protein>
    <recommendedName>
        <fullName evidence="4">SF3 helicase domain-containing protein</fullName>
    </recommendedName>
</protein>
<keyword evidence="6" id="KW-1185">Reference proteome</keyword>
<dbReference type="PATRIC" id="fig|1423802.4.peg.1107"/>
<evidence type="ECO:0000256" key="3">
    <source>
        <dbReference type="ARBA" id="ARBA00022840"/>
    </source>
</evidence>
<proteinExistence type="predicted"/>
<sequence>MVLTAKNKKNFSWLFCMKDSEKEHQMVANDKKQTNRVIQLKTDENGISPELMYARKYLKSLTSIPKNASKGVVTYLGDRGTARLLRDVKTYVNNLIEVLPYEWSKKLLNTPKGVFNIDSGKLEPRNGRFFQQEVTEFNPNATAPNFERFLDGLNSDNNPDMATDLLHMIAYAVFHDNNQKFFVIFHGKGNDGKTTLQTAISHALGSYASKIQTTALNYRKDRRFNPAIGDMNRARYFFASELNEGTMLDHALLKEITSKPNAIVPYEIKGSNITSHAHISGVLTLDSNYMPLLSEADPAILRRIATFEFENSIDKTQMDLNLTEKLENEASGILNLIIAYYEPDWIMPQKYFEKTQELLENQTSDKDELIKYEFEQTAIITNDDNDRMRQAELHSYYGFTKNGIKPKDIKKFLKSQNIKEKKSMGIRFYVGIKPKFNDAK</sequence>
<dbReference type="Proteomes" id="UP000051256">
    <property type="component" value="Unassembled WGS sequence"/>
</dbReference>
<dbReference type="EMBL" id="AYZR01000002">
    <property type="protein sequence ID" value="KRM94721.1"/>
    <property type="molecule type" value="Genomic_DNA"/>
</dbReference>
<dbReference type="SUPFAM" id="SSF52540">
    <property type="entry name" value="P-loop containing nucleoside triphosphate hydrolases"/>
    <property type="match status" value="1"/>
</dbReference>
<dbReference type="GO" id="GO:0005524">
    <property type="term" value="F:ATP binding"/>
    <property type="evidence" value="ECO:0007669"/>
    <property type="project" value="UniProtKB-KW"/>
</dbReference>
<dbReference type="Pfam" id="PF08706">
    <property type="entry name" value="D5_N"/>
    <property type="match status" value="1"/>
</dbReference>
<accession>A0A0R2CSH1</accession>
<dbReference type="PROSITE" id="PS51206">
    <property type="entry name" value="SF3_HELICASE_1"/>
    <property type="match status" value="1"/>
</dbReference>
<evidence type="ECO:0000259" key="4">
    <source>
        <dbReference type="PROSITE" id="PS51206"/>
    </source>
</evidence>
<evidence type="ECO:0000313" key="5">
    <source>
        <dbReference type="EMBL" id="KRM94721.1"/>
    </source>
</evidence>
<dbReference type="PANTHER" id="PTHR35372">
    <property type="entry name" value="ATP BINDING PROTEIN-RELATED"/>
    <property type="match status" value="1"/>
</dbReference>
<keyword evidence="3" id="KW-0067">ATP-binding</keyword>